<accession>A0A1N7DZM2</accession>
<reference evidence="2 3" key="1">
    <citation type="submission" date="2017-01" db="EMBL/GenBank/DDBJ databases">
        <authorList>
            <person name="Mah S.A."/>
            <person name="Swanson W.J."/>
            <person name="Moy G.W."/>
            <person name="Vacquier V.D."/>
        </authorList>
    </citation>
    <scope>NUCLEOTIDE SEQUENCE [LARGE SCALE GENOMIC DNA]</scope>
    <source>
        <strain evidence="2 3">CPCC 203464</strain>
    </source>
</reference>
<protein>
    <recommendedName>
        <fullName evidence="4">Condensation domain-containing protein</fullName>
    </recommendedName>
</protein>
<dbReference type="EMBL" id="FTNT01000002">
    <property type="protein sequence ID" value="SIR81274.1"/>
    <property type="molecule type" value="Genomic_DNA"/>
</dbReference>
<dbReference type="AlphaFoldDB" id="A0A1N7DZM2"/>
<keyword evidence="3" id="KW-1185">Reference proteome</keyword>
<evidence type="ECO:0008006" key="4">
    <source>
        <dbReference type="Google" id="ProtNLM"/>
    </source>
</evidence>
<feature type="region of interest" description="Disordered" evidence="1">
    <location>
        <begin position="214"/>
        <end position="234"/>
    </location>
</feature>
<evidence type="ECO:0000256" key="1">
    <source>
        <dbReference type="SAM" id="MobiDB-lite"/>
    </source>
</evidence>
<evidence type="ECO:0000313" key="2">
    <source>
        <dbReference type="EMBL" id="SIR81274.1"/>
    </source>
</evidence>
<name>A0A1N7DZM2_9NOCA</name>
<dbReference type="RefSeq" id="WP_076477128.1">
    <property type="nucleotide sequence ID" value="NZ_FTNT01000002.1"/>
</dbReference>
<sequence length="457" mass="48335">MTTGAQVLRTTPDDDLFVRMDRALGVPVINQIVWRLRTAPSAEELDRLAAALRRGALDRLLRRSRVPLARDRWTPAGGRSGRHLADPLPVPDDGLAAWMDAAASTRFDLTDGPVWELRSAVRAEVGGVVSLCSAHAVGDGAQVVGAVEAALRSIRDDIAPTSYLSDHRPSPIEDLRDGVGQAAVIGRGLAALATDTLRERRTASGPDVPAAVTARTSRVVPPDPATTDSATGRPAPMCVMSLPTVEWNAAATKAGGTGNALFMAMVVGILVAAGRATWTDTVRISIPMSTRSTDDPRANASVGLALDLPASAVRQHDLATVRRLAKEVFTRGTDAPSSFVRLQPLMQALGDRTVLALNRHATTPLALASNLGSLGPQFSGLGDPARADAVVTRSTTQSVDVQRLRDLRGGVAAWIDDAGATTTVSVIGLDPDALGRDILPGMVRDEFARWSLRPQQW</sequence>
<gene>
    <name evidence="2" type="ORF">SAMN05445060_1043</name>
</gene>
<organism evidence="2 3">
    <name type="scientific">Williamsia sterculiae</name>
    <dbReference type="NCBI Taxonomy" id="1344003"/>
    <lineage>
        <taxon>Bacteria</taxon>
        <taxon>Bacillati</taxon>
        <taxon>Actinomycetota</taxon>
        <taxon>Actinomycetes</taxon>
        <taxon>Mycobacteriales</taxon>
        <taxon>Nocardiaceae</taxon>
        <taxon>Williamsia</taxon>
    </lineage>
</organism>
<dbReference type="Proteomes" id="UP000186218">
    <property type="component" value="Unassembled WGS sequence"/>
</dbReference>
<proteinExistence type="predicted"/>
<dbReference type="STRING" id="1344003.SAMN05445060_1043"/>
<evidence type="ECO:0000313" key="3">
    <source>
        <dbReference type="Proteomes" id="UP000186218"/>
    </source>
</evidence>
<dbReference type="OrthoDB" id="4365416at2"/>